<evidence type="ECO:0000256" key="1">
    <source>
        <dbReference type="ARBA" id="ARBA00004613"/>
    </source>
</evidence>
<dbReference type="SMART" id="SM00110">
    <property type="entry name" value="C1Q"/>
    <property type="match status" value="1"/>
</dbReference>
<gene>
    <name evidence="7" type="ORF">FQN60_006330</name>
</gene>
<dbReference type="SUPFAM" id="SSF49842">
    <property type="entry name" value="TNF-like"/>
    <property type="match status" value="2"/>
</dbReference>
<dbReference type="InterPro" id="IPR001073">
    <property type="entry name" value="C1q_dom"/>
</dbReference>
<keyword evidence="8" id="KW-1185">Reference proteome</keyword>
<dbReference type="PRINTS" id="PR00007">
    <property type="entry name" value="COMPLEMNTC1Q"/>
</dbReference>
<dbReference type="AlphaFoldDB" id="A0A5J5CP56"/>
<comment type="subcellular location">
    <subcellularLocation>
        <location evidence="1">Secreted</location>
    </subcellularLocation>
</comment>
<dbReference type="EMBL" id="VOFY01000019">
    <property type="protein sequence ID" value="KAA8582659.1"/>
    <property type="molecule type" value="Genomic_DNA"/>
</dbReference>
<feature type="domain" description="C1q" evidence="6">
    <location>
        <begin position="196"/>
        <end position="287"/>
    </location>
</feature>
<feature type="chain" id="PRO_5023848592" description="C1q domain-containing protein" evidence="5">
    <location>
        <begin position="19"/>
        <end position="287"/>
    </location>
</feature>
<feature type="signal peptide" evidence="5">
    <location>
        <begin position="1"/>
        <end position="18"/>
    </location>
</feature>
<evidence type="ECO:0000256" key="2">
    <source>
        <dbReference type="ARBA" id="ARBA00022525"/>
    </source>
</evidence>
<proteinExistence type="predicted"/>
<dbReference type="InterPro" id="IPR008983">
    <property type="entry name" value="Tumour_necrosis_fac-like_dom"/>
</dbReference>
<organism evidence="7 8">
    <name type="scientific">Etheostoma spectabile</name>
    <name type="common">orangethroat darter</name>
    <dbReference type="NCBI Taxonomy" id="54343"/>
    <lineage>
        <taxon>Eukaryota</taxon>
        <taxon>Metazoa</taxon>
        <taxon>Chordata</taxon>
        <taxon>Craniata</taxon>
        <taxon>Vertebrata</taxon>
        <taxon>Euteleostomi</taxon>
        <taxon>Actinopterygii</taxon>
        <taxon>Neopterygii</taxon>
        <taxon>Teleostei</taxon>
        <taxon>Neoteleostei</taxon>
        <taxon>Acanthomorphata</taxon>
        <taxon>Eupercaria</taxon>
        <taxon>Perciformes</taxon>
        <taxon>Percoidei</taxon>
        <taxon>Percidae</taxon>
        <taxon>Etheostomatinae</taxon>
        <taxon>Etheostoma</taxon>
    </lineage>
</organism>
<sequence>MRCTILLFVSLFCGLILAQDGGNPPETEITSETQSCFPHKCDLLKEFGALREKLGVMETRLKDSENQILELKKKGIFAAPVPGLYYFTFYYHAGGSHPVSLVLIKNSQSVVTAYDHQTLSDGADNGGNAVFMQLQQGDQDNATGATETEETGETKSSCPDMHDLLIEFGAMREKLTSVETRLKESENQILEQRNKGIFNAPVAGVYYFTIFYTAGGNREGKLFLYKNNDLVVMTSDHITQYDGADNGGNAVFLQLQQRDQVYVRMAANSHVWGNDYYTTFSGFLVTQ</sequence>
<name>A0A5J5CP56_9PERO</name>
<protein>
    <recommendedName>
        <fullName evidence="6">C1q domain-containing protein</fullName>
    </recommendedName>
</protein>
<evidence type="ECO:0000259" key="6">
    <source>
        <dbReference type="PROSITE" id="PS50871"/>
    </source>
</evidence>
<evidence type="ECO:0000313" key="7">
    <source>
        <dbReference type="EMBL" id="KAA8582659.1"/>
    </source>
</evidence>
<accession>A0A5J5CP56</accession>
<evidence type="ECO:0000256" key="4">
    <source>
        <dbReference type="SAM" id="Coils"/>
    </source>
</evidence>
<evidence type="ECO:0000313" key="8">
    <source>
        <dbReference type="Proteomes" id="UP000327493"/>
    </source>
</evidence>
<evidence type="ECO:0000256" key="3">
    <source>
        <dbReference type="ARBA" id="ARBA00022729"/>
    </source>
</evidence>
<dbReference type="Gene3D" id="2.60.120.40">
    <property type="match status" value="2"/>
</dbReference>
<dbReference type="PANTHER" id="PTHR22923:SF102">
    <property type="entry name" value="CEREBELLIN 13-RELATED"/>
    <property type="match status" value="1"/>
</dbReference>
<keyword evidence="4" id="KW-0175">Coiled coil</keyword>
<keyword evidence="3 5" id="KW-0732">Signal</keyword>
<comment type="caution">
    <text evidence="7">The sequence shown here is derived from an EMBL/GenBank/DDBJ whole genome shotgun (WGS) entry which is preliminary data.</text>
</comment>
<dbReference type="PANTHER" id="PTHR22923">
    <property type="entry name" value="CEREBELLIN-RELATED"/>
    <property type="match status" value="1"/>
</dbReference>
<feature type="non-terminal residue" evidence="7">
    <location>
        <position position="287"/>
    </location>
</feature>
<dbReference type="Pfam" id="PF00386">
    <property type="entry name" value="C1q"/>
    <property type="match status" value="2"/>
</dbReference>
<dbReference type="Proteomes" id="UP000327493">
    <property type="component" value="Chromosome 19"/>
</dbReference>
<dbReference type="InterPro" id="IPR050822">
    <property type="entry name" value="Cerebellin_Synaptic_Org"/>
</dbReference>
<evidence type="ECO:0000256" key="5">
    <source>
        <dbReference type="SAM" id="SignalP"/>
    </source>
</evidence>
<reference evidence="7 8" key="1">
    <citation type="submission" date="2019-08" db="EMBL/GenBank/DDBJ databases">
        <title>A chromosome-level genome assembly, high-density linkage maps, and genome scans reveal the genomic architecture of hybrid incompatibilities underlying speciation via character displacement in darters (Percidae: Etheostominae).</title>
        <authorList>
            <person name="Moran R.L."/>
            <person name="Catchen J.M."/>
            <person name="Fuller R.C."/>
        </authorList>
    </citation>
    <scope>NUCLEOTIDE SEQUENCE [LARGE SCALE GENOMIC DNA]</scope>
    <source>
        <strain evidence="7">EspeVRDwgs_2016</strain>
        <tissue evidence="7">Muscle</tissue>
    </source>
</reference>
<dbReference type="PROSITE" id="PS50871">
    <property type="entry name" value="C1Q"/>
    <property type="match status" value="1"/>
</dbReference>
<dbReference type="GO" id="GO:0005576">
    <property type="term" value="C:extracellular region"/>
    <property type="evidence" value="ECO:0007669"/>
    <property type="project" value="UniProtKB-SubCell"/>
</dbReference>
<keyword evidence="2" id="KW-0964">Secreted</keyword>
<feature type="coiled-coil region" evidence="4">
    <location>
        <begin position="168"/>
        <end position="195"/>
    </location>
</feature>